<gene>
    <name evidence="1" type="ordered locus">KNP414_05911</name>
</gene>
<dbReference type="KEGG" id="pms:KNP414_05911"/>
<name>F8FC34_PAEMK</name>
<reference evidence="1 2" key="2">
    <citation type="journal article" date="2013" name="Genome Announc.">
        <title>Genome Sequence of Growth-Improving Paenibacillus mucilaginosus Strain KNP414.</title>
        <authorList>
            <person name="Lu J.J."/>
            <person name="Wang J.F."/>
            <person name="Hu X.F."/>
        </authorList>
    </citation>
    <scope>NUCLEOTIDE SEQUENCE [LARGE SCALE GENOMIC DNA]</scope>
    <source>
        <strain evidence="1 2">KNP414</strain>
    </source>
</reference>
<accession>F8FC34</accession>
<dbReference type="EMBL" id="CP002869">
    <property type="protein sequence ID" value="AEI44435.1"/>
    <property type="molecule type" value="Genomic_DNA"/>
</dbReference>
<proteinExistence type="predicted"/>
<evidence type="ECO:0000313" key="1">
    <source>
        <dbReference type="EMBL" id="AEI44435.1"/>
    </source>
</evidence>
<reference evidence="2" key="1">
    <citation type="submission" date="2011-06" db="EMBL/GenBank/DDBJ databases">
        <title>Complete genome sequence of Paenibacillus mucilaginosus KNP414.</title>
        <authorList>
            <person name="Wang J."/>
            <person name="Hu S."/>
            <person name="Hu X."/>
            <person name="Zhang B."/>
            <person name="Dong D."/>
            <person name="Zhang S."/>
            <person name="Zhao K."/>
            <person name="Wu D."/>
        </authorList>
    </citation>
    <scope>NUCLEOTIDE SEQUENCE [LARGE SCALE GENOMIC DNA]</scope>
    <source>
        <strain evidence="2">KNP414</strain>
    </source>
</reference>
<organism evidence="1 2">
    <name type="scientific">Paenibacillus mucilaginosus (strain KNP414)</name>
    <dbReference type="NCBI Taxonomy" id="1036673"/>
    <lineage>
        <taxon>Bacteria</taxon>
        <taxon>Bacillati</taxon>
        <taxon>Bacillota</taxon>
        <taxon>Bacilli</taxon>
        <taxon>Bacillales</taxon>
        <taxon>Paenibacillaceae</taxon>
        <taxon>Paenibacillus</taxon>
    </lineage>
</organism>
<evidence type="ECO:0000313" key="2">
    <source>
        <dbReference type="Proteomes" id="UP000006620"/>
    </source>
</evidence>
<dbReference type="AlphaFoldDB" id="F8FC34"/>
<protein>
    <submittedName>
        <fullName evidence="1">Uncharacterized protein</fullName>
    </submittedName>
</protein>
<dbReference type="HOGENOM" id="CLU_3293501_0_0_9"/>
<dbReference type="Proteomes" id="UP000006620">
    <property type="component" value="Chromosome"/>
</dbReference>
<sequence length="40" mass="4209">MESRLPFIHRMPVRASSAGFGTVRKAAAYAPSVQGGAAVY</sequence>